<dbReference type="Proteomes" id="UP000008827">
    <property type="component" value="Chromosome 7"/>
</dbReference>
<dbReference type="InParanoid" id="A0A0R0J2A0"/>
<name>A0A0R0J2A0_SOYBN</name>
<protein>
    <submittedName>
        <fullName evidence="1 2">Uncharacterized protein</fullName>
    </submittedName>
</protein>
<keyword evidence="3" id="KW-1185">Reference proteome</keyword>
<accession>A0A0R0J2A0</accession>
<reference evidence="2" key="2">
    <citation type="submission" date="2018-02" db="UniProtKB">
        <authorList>
            <consortium name="EnsemblPlants"/>
        </authorList>
    </citation>
    <scope>IDENTIFICATION</scope>
    <source>
        <strain evidence="2">Williams 82</strain>
    </source>
</reference>
<reference evidence="1" key="3">
    <citation type="submission" date="2018-07" db="EMBL/GenBank/DDBJ databases">
        <title>WGS assembly of Glycine max.</title>
        <authorList>
            <person name="Schmutz J."/>
            <person name="Cannon S."/>
            <person name="Schlueter J."/>
            <person name="Ma J."/>
            <person name="Mitros T."/>
            <person name="Nelson W."/>
            <person name="Hyten D."/>
            <person name="Song Q."/>
            <person name="Thelen J."/>
            <person name="Cheng J."/>
            <person name="Xu D."/>
            <person name="Hellsten U."/>
            <person name="May G."/>
            <person name="Yu Y."/>
            <person name="Sakurai T."/>
            <person name="Umezawa T."/>
            <person name="Bhattacharyya M."/>
            <person name="Sandhu D."/>
            <person name="Valliyodan B."/>
            <person name="Lindquist E."/>
            <person name="Peto M."/>
            <person name="Grant D."/>
            <person name="Shu S."/>
            <person name="Goodstein D."/>
            <person name="Barry K."/>
            <person name="Futrell-Griggs M."/>
            <person name="Abernathy B."/>
            <person name="Du J."/>
            <person name="Tian Z."/>
            <person name="Zhu L."/>
            <person name="Gill N."/>
            <person name="Joshi T."/>
            <person name="Libault M."/>
            <person name="Sethuraman A."/>
            <person name="Zhang X."/>
            <person name="Shinozaki K."/>
            <person name="Nguyen H."/>
            <person name="Wing R."/>
            <person name="Cregan P."/>
            <person name="Specht J."/>
            <person name="Grimwood J."/>
            <person name="Rokhsar D."/>
            <person name="Stacey G."/>
            <person name="Shoemaker R."/>
            <person name="Jackson S."/>
        </authorList>
    </citation>
    <scope>NUCLEOTIDE SEQUENCE</scope>
    <source>
        <tissue evidence="1">Callus</tissue>
    </source>
</reference>
<evidence type="ECO:0000313" key="1">
    <source>
        <dbReference type="EMBL" id="KRH48913.1"/>
    </source>
</evidence>
<evidence type="ECO:0000313" key="3">
    <source>
        <dbReference type="Proteomes" id="UP000008827"/>
    </source>
</evidence>
<sequence length="74" mass="8378">MTELLISVEFPFRFSPSFHFALVLSRDLFESRRDLTAPIDLRSAPLLTSSFLAFLDSLYALFDSVLLDENSAGF</sequence>
<proteinExistence type="predicted"/>
<organism evidence="1">
    <name type="scientific">Glycine max</name>
    <name type="common">Soybean</name>
    <name type="synonym">Glycine hispida</name>
    <dbReference type="NCBI Taxonomy" id="3847"/>
    <lineage>
        <taxon>Eukaryota</taxon>
        <taxon>Viridiplantae</taxon>
        <taxon>Streptophyta</taxon>
        <taxon>Embryophyta</taxon>
        <taxon>Tracheophyta</taxon>
        <taxon>Spermatophyta</taxon>
        <taxon>Magnoliopsida</taxon>
        <taxon>eudicotyledons</taxon>
        <taxon>Gunneridae</taxon>
        <taxon>Pentapetalae</taxon>
        <taxon>rosids</taxon>
        <taxon>fabids</taxon>
        <taxon>Fabales</taxon>
        <taxon>Fabaceae</taxon>
        <taxon>Papilionoideae</taxon>
        <taxon>50 kb inversion clade</taxon>
        <taxon>NPAAA clade</taxon>
        <taxon>indigoferoid/millettioid clade</taxon>
        <taxon>Phaseoleae</taxon>
        <taxon>Glycine</taxon>
        <taxon>Glycine subgen. Soja</taxon>
    </lineage>
</organism>
<reference evidence="1 2" key="1">
    <citation type="journal article" date="2010" name="Nature">
        <title>Genome sequence of the palaeopolyploid soybean.</title>
        <authorList>
            <person name="Schmutz J."/>
            <person name="Cannon S.B."/>
            <person name="Schlueter J."/>
            <person name="Ma J."/>
            <person name="Mitros T."/>
            <person name="Nelson W."/>
            <person name="Hyten D.L."/>
            <person name="Song Q."/>
            <person name="Thelen J.J."/>
            <person name="Cheng J."/>
            <person name="Xu D."/>
            <person name="Hellsten U."/>
            <person name="May G.D."/>
            <person name="Yu Y."/>
            <person name="Sakurai T."/>
            <person name="Umezawa T."/>
            <person name="Bhattacharyya M.K."/>
            <person name="Sandhu D."/>
            <person name="Valliyodan B."/>
            <person name="Lindquist E."/>
            <person name="Peto M."/>
            <person name="Grant D."/>
            <person name="Shu S."/>
            <person name="Goodstein D."/>
            <person name="Barry K."/>
            <person name="Futrell-Griggs M."/>
            <person name="Abernathy B."/>
            <person name="Du J."/>
            <person name="Tian Z."/>
            <person name="Zhu L."/>
            <person name="Gill N."/>
            <person name="Joshi T."/>
            <person name="Libault M."/>
            <person name="Sethuraman A."/>
            <person name="Zhang X.-C."/>
            <person name="Shinozaki K."/>
            <person name="Nguyen H.T."/>
            <person name="Wing R.A."/>
            <person name="Cregan P."/>
            <person name="Specht J."/>
            <person name="Grimwood J."/>
            <person name="Rokhsar D."/>
            <person name="Stacey G."/>
            <person name="Shoemaker R.C."/>
            <person name="Jackson S.A."/>
        </authorList>
    </citation>
    <scope>NUCLEOTIDE SEQUENCE</scope>
    <source>
        <strain evidence="2">cv. Williams 82</strain>
        <tissue evidence="1">Callus</tissue>
    </source>
</reference>
<gene>
    <name evidence="1" type="ORF">GLYMA_07G121100</name>
</gene>
<dbReference type="AlphaFoldDB" id="A0A0R0J2A0"/>
<evidence type="ECO:0000313" key="2">
    <source>
        <dbReference type="EnsemblPlants" id="KRH48913"/>
    </source>
</evidence>
<dbReference type="Gramene" id="KRH48913">
    <property type="protein sequence ID" value="KRH48913"/>
    <property type="gene ID" value="GLYMA_07G121100"/>
</dbReference>
<dbReference type="EnsemblPlants" id="KRH48913">
    <property type="protein sequence ID" value="KRH48913"/>
    <property type="gene ID" value="GLYMA_07G121100"/>
</dbReference>
<dbReference type="EMBL" id="CM000840">
    <property type="protein sequence ID" value="KRH48913.1"/>
    <property type="molecule type" value="Genomic_DNA"/>
</dbReference>